<evidence type="ECO:0000313" key="1">
    <source>
        <dbReference type="EMBL" id="KAJ4483493.1"/>
    </source>
</evidence>
<dbReference type="Proteomes" id="UP001150266">
    <property type="component" value="Unassembled WGS sequence"/>
</dbReference>
<dbReference type="EMBL" id="JAOTPV010000004">
    <property type="protein sequence ID" value="KAJ4483493.1"/>
    <property type="molecule type" value="Genomic_DNA"/>
</dbReference>
<dbReference type="OrthoDB" id="10264707at2759"/>
<dbReference type="Gene3D" id="3.40.630.30">
    <property type="match status" value="1"/>
</dbReference>
<dbReference type="PANTHER" id="PTHR43138:SF1">
    <property type="entry name" value="N-ACETYLTRANSFERASE ACA1"/>
    <property type="match status" value="1"/>
</dbReference>
<feature type="non-terminal residue" evidence="1">
    <location>
        <position position="65"/>
    </location>
</feature>
<proteinExistence type="predicted"/>
<dbReference type="InterPro" id="IPR052742">
    <property type="entry name" value="Mito_N-acetyltransferase"/>
</dbReference>
<comment type="caution">
    <text evidence="1">The sequence shown here is derived from an EMBL/GenBank/DDBJ whole genome shotgun (WGS) entry which is preliminary data.</text>
</comment>
<organism evidence="1 2">
    <name type="scientific">Lentinula aciculospora</name>
    <dbReference type="NCBI Taxonomy" id="153920"/>
    <lineage>
        <taxon>Eukaryota</taxon>
        <taxon>Fungi</taxon>
        <taxon>Dikarya</taxon>
        <taxon>Basidiomycota</taxon>
        <taxon>Agaricomycotina</taxon>
        <taxon>Agaricomycetes</taxon>
        <taxon>Agaricomycetidae</taxon>
        <taxon>Agaricales</taxon>
        <taxon>Marasmiineae</taxon>
        <taxon>Omphalotaceae</taxon>
        <taxon>Lentinula</taxon>
    </lineage>
</organism>
<reference evidence="1" key="1">
    <citation type="submission" date="2022-08" db="EMBL/GenBank/DDBJ databases">
        <title>A Global Phylogenomic Analysis of the Shiitake Genus Lentinula.</title>
        <authorList>
            <consortium name="DOE Joint Genome Institute"/>
            <person name="Sierra-Patev S."/>
            <person name="Min B."/>
            <person name="Naranjo-Ortiz M."/>
            <person name="Looney B."/>
            <person name="Konkel Z."/>
            <person name="Slot J.C."/>
            <person name="Sakamoto Y."/>
            <person name="Steenwyk J.L."/>
            <person name="Rokas A."/>
            <person name="Carro J."/>
            <person name="Camarero S."/>
            <person name="Ferreira P."/>
            <person name="Molpeceres G."/>
            <person name="Ruiz-Duenas F.J."/>
            <person name="Serrano A."/>
            <person name="Henrissat B."/>
            <person name="Drula E."/>
            <person name="Hughes K.W."/>
            <person name="Mata J.L."/>
            <person name="Ishikawa N.K."/>
            <person name="Vargas-Isla R."/>
            <person name="Ushijima S."/>
            <person name="Smith C.A."/>
            <person name="Ahrendt S."/>
            <person name="Andreopoulos W."/>
            <person name="He G."/>
            <person name="Labutti K."/>
            <person name="Lipzen A."/>
            <person name="Ng V."/>
            <person name="Riley R."/>
            <person name="Sandor L."/>
            <person name="Barry K."/>
            <person name="Martinez A.T."/>
            <person name="Xiao Y."/>
            <person name="Gibbons J.G."/>
            <person name="Terashima K."/>
            <person name="Grigoriev I.V."/>
            <person name="Hibbett D.S."/>
        </authorList>
    </citation>
    <scope>NUCLEOTIDE SEQUENCE</scope>
    <source>
        <strain evidence="1">JLM2183</strain>
    </source>
</reference>
<evidence type="ECO:0000313" key="2">
    <source>
        <dbReference type="Proteomes" id="UP001150266"/>
    </source>
</evidence>
<accession>A0A9W9AIH7</accession>
<keyword evidence="2" id="KW-1185">Reference proteome</keyword>
<dbReference type="GO" id="GO:0005634">
    <property type="term" value="C:nucleus"/>
    <property type="evidence" value="ECO:0007669"/>
    <property type="project" value="TreeGrafter"/>
</dbReference>
<name>A0A9W9AIH7_9AGAR</name>
<dbReference type="AlphaFoldDB" id="A0A9W9AIH7"/>
<gene>
    <name evidence="1" type="ORF">J3R30DRAFT_3231111</name>
</gene>
<sequence length="65" mass="7339">VKLNYPGRPSHISYTLNAGFLVPPIHRKGGFGSILAKLYMRYALKLGYRASVFNLIFVHNDASMR</sequence>
<dbReference type="PANTHER" id="PTHR43138">
    <property type="entry name" value="ACETYLTRANSFERASE, GNAT FAMILY"/>
    <property type="match status" value="1"/>
</dbReference>
<feature type="non-terminal residue" evidence="1">
    <location>
        <position position="1"/>
    </location>
</feature>
<protein>
    <submittedName>
        <fullName evidence="1">L-azetidine-2-carboxylate N-acetyltransferase</fullName>
    </submittedName>
</protein>